<dbReference type="EMBL" id="UOFN01000098">
    <property type="protein sequence ID" value="VAW78645.1"/>
    <property type="molecule type" value="Genomic_DNA"/>
</dbReference>
<dbReference type="InterPro" id="IPR003448">
    <property type="entry name" value="Mopterin_biosynth_MoaE"/>
</dbReference>
<organism evidence="1">
    <name type="scientific">hydrothermal vent metagenome</name>
    <dbReference type="NCBI Taxonomy" id="652676"/>
    <lineage>
        <taxon>unclassified sequences</taxon>
        <taxon>metagenomes</taxon>
        <taxon>ecological metagenomes</taxon>
    </lineage>
</organism>
<proteinExistence type="predicted"/>
<dbReference type="EC" id="2.8.1.12" evidence="1"/>
<evidence type="ECO:0000313" key="1">
    <source>
        <dbReference type="EMBL" id="VAW78645.1"/>
    </source>
</evidence>
<protein>
    <submittedName>
        <fullName evidence="1">Molybdopterin synthase catalytic subunit MoaE</fullName>
        <ecNumber evidence="1">2.8.1.12</ecNumber>
    </submittedName>
</protein>
<dbReference type="SUPFAM" id="SSF54690">
    <property type="entry name" value="Molybdopterin synthase subunit MoaE"/>
    <property type="match status" value="1"/>
</dbReference>
<dbReference type="AlphaFoldDB" id="A0A3B0YCS4"/>
<reference evidence="1" key="1">
    <citation type="submission" date="2018-06" db="EMBL/GenBank/DDBJ databases">
        <authorList>
            <person name="Zhirakovskaya E."/>
        </authorList>
    </citation>
    <scope>NUCLEOTIDE SEQUENCE</scope>
</reference>
<dbReference type="InterPro" id="IPR036563">
    <property type="entry name" value="MoaE_sf"/>
</dbReference>
<dbReference type="PANTHER" id="PTHR23404">
    <property type="entry name" value="MOLYBDOPTERIN SYNTHASE RELATED"/>
    <property type="match status" value="1"/>
</dbReference>
<keyword evidence="1" id="KW-0808">Transferase</keyword>
<dbReference type="CDD" id="cd00756">
    <property type="entry name" value="MoaE"/>
    <property type="match status" value="1"/>
</dbReference>
<dbReference type="GO" id="GO:0006777">
    <property type="term" value="P:Mo-molybdopterin cofactor biosynthetic process"/>
    <property type="evidence" value="ECO:0007669"/>
    <property type="project" value="InterPro"/>
</dbReference>
<dbReference type="Gene3D" id="3.90.1170.40">
    <property type="entry name" value="Molybdopterin biosynthesis MoaE subunit"/>
    <property type="match status" value="1"/>
</dbReference>
<dbReference type="GO" id="GO:0030366">
    <property type="term" value="F:molybdopterin synthase activity"/>
    <property type="evidence" value="ECO:0007669"/>
    <property type="project" value="UniProtKB-EC"/>
</dbReference>
<gene>
    <name evidence="1" type="ORF">MNBD_GAMMA15-2293</name>
</gene>
<sequence>MNVQIKDLPFDPWAEIQTRQKVRFAEGGSFGATAVFVGTMRDFNDGDTVQTMFLEHYPGMTERYLEKISTGAAAQWDLLDTLIVHRVGELHPADPVVLVAVWSAHRKDAFEASRWLMEELKSRAPFWKKEQLKDGSRWVEHNTPG</sequence>
<name>A0A3B0YCS4_9ZZZZ</name>
<accession>A0A3B0YCS4</accession>
<dbReference type="Pfam" id="PF02391">
    <property type="entry name" value="MoaE"/>
    <property type="match status" value="1"/>
</dbReference>